<dbReference type="Gene3D" id="2.160.10.10">
    <property type="entry name" value="Hexapeptide repeat proteins"/>
    <property type="match status" value="1"/>
</dbReference>
<dbReference type="PROSITE" id="PS50255">
    <property type="entry name" value="CYTOCHROME_B5_2"/>
    <property type="match status" value="1"/>
</dbReference>
<feature type="compositionally biased region" description="Low complexity" evidence="1">
    <location>
        <begin position="1693"/>
        <end position="1702"/>
    </location>
</feature>
<dbReference type="PROSITE" id="PS00455">
    <property type="entry name" value="AMP_BINDING"/>
    <property type="match status" value="1"/>
</dbReference>
<feature type="transmembrane region" description="Helical" evidence="2">
    <location>
        <begin position="1058"/>
        <end position="1078"/>
    </location>
</feature>
<dbReference type="InterPro" id="IPR011004">
    <property type="entry name" value="Trimer_LpxA-like_sf"/>
</dbReference>
<dbReference type="InterPro" id="IPR000873">
    <property type="entry name" value="AMP-dep_synth/lig_dom"/>
</dbReference>
<dbReference type="PROSITE" id="PS50075">
    <property type="entry name" value="CARRIER"/>
    <property type="match status" value="1"/>
</dbReference>
<feature type="transmembrane region" description="Helical" evidence="2">
    <location>
        <begin position="1462"/>
        <end position="1481"/>
    </location>
</feature>
<evidence type="ECO:0000313" key="6">
    <source>
        <dbReference type="Proteomes" id="UP000664534"/>
    </source>
</evidence>
<keyword evidence="2" id="KW-0472">Membrane</keyword>
<dbReference type="InterPro" id="IPR036736">
    <property type="entry name" value="ACP-like_sf"/>
</dbReference>
<dbReference type="InterPro" id="IPR025110">
    <property type="entry name" value="AMP-bd_C"/>
</dbReference>
<name>A0A8H3G8Z2_9LECA</name>
<comment type="caution">
    <text evidence="5">The sequence shown here is derived from an EMBL/GenBank/DDBJ whole genome shotgun (WGS) entry which is preliminary data.</text>
</comment>
<evidence type="ECO:0000256" key="1">
    <source>
        <dbReference type="SAM" id="MobiDB-lite"/>
    </source>
</evidence>
<keyword evidence="2" id="KW-0812">Transmembrane</keyword>
<dbReference type="SMART" id="SM01117">
    <property type="entry name" value="Cyt-b5"/>
    <property type="match status" value="1"/>
</dbReference>
<feature type="region of interest" description="Disordered" evidence="1">
    <location>
        <begin position="1674"/>
        <end position="1708"/>
    </location>
</feature>
<dbReference type="SUPFAM" id="SSF47336">
    <property type="entry name" value="ACP-like"/>
    <property type="match status" value="1"/>
</dbReference>
<dbReference type="Pfam" id="PF00501">
    <property type="entry name" value="AMP-binding"/>
    <property type="match status" value="1"/>
</dbReference>
<sequence length="2323" mass="256210">MSIAQHLRRLAAQQPDNPLYEWFERTSDGDITIKHSFSYRQSWQRVSTLALHLIQEHGLTSGDRVLLCYPPCVDFLFAFLGCILANVIPVPAYPPNPQALKATIPAFAKIKTLANARIVLTNKQYSRWTSLSLFAAWPSDLKWVVTDTIFTSRTAPPDGPWKNGGPADTAFLQFTSGSTGDPKGVMISHRALWEDLRGITACESTRILPTDPRSIGELATLDDSSREPRFTVVSWLPLYHDFGLIFAALLPIYRAGNALLCSPLDFVAEPHIWLLAMSKYKATVSCAPNFAFDLVVRRWQSTPPHQRKDLDLSCIRFIASGGEAVRAKSLIDFTETFKPYGFNGHALCPSYGFAEFTVAACAEYSTEIVFSKRSPNLVSCGSNFARSGSLVAILKRARRLDDYSENSTSKFEVAEEGEIGEIIVTGNALSSGYWTVDKAPEKAPQVFIPKIDLPSSLHDLAKSHPEISSDFWFATGDLGLLEEGHLYVTGRIKEIIVIRGRNYVATDIEDTVMTSTPEARPGCIAAVAVSGSSSATEEALILCETRSSLPDGEARNVIGKIRSRIGEVHGINALVELLEKGSLPKTSSGKLQRMKAAEMWKMGSLKPSAFGLASSRYSVTPSTWDSLPTLVSHESQAPQRSVIPNLDPGEVTEDSESSAWDSAATYSDRFSALHAQICRITKAHFAAIESSSETDVCRDVVNINTEWTHLGLDSLSAVLIMQDLQDEANKVLKECSTPIVLSPSLLYEHKDVKALIQHLISLHGCEDARVESTHETPDIGSKPGEPDTSQKRFEHAFELPQPVSSSSYVAFAAAQAVWTCIMWSATMYAASFALSFESAESLGPSTIVLPLVHFCFLFSLAIATVLLKKSIIGVYQPGCHPQYGEYHLRYWMVESAVNVVELLGMNYLHNTKAYEVYLGLLGVNVSPGASIDTSINTAFDLLTVGPDSMIERCSTISCHSYQAGCFYLNRVNIGQLAIVEQRAVIQSSATVWTAGDPLKNANTTLVGCDLFAFPPSPYVQGHHTVLRHGSRQASIVQRDDLSHATSWKIASGIPMLRWAYSIGLFWLTDMAVALAALASLKITGWMMAHTAILPLTWVRALGLGFDQVVGGNYAFTFVFGPHLIFPNLFLLSQGTAALQHDNTPTLDFILFDDYGKVFSAKVLGSLLFTLAVIYLVWVMAMAAITLATQHLLVPPIRHGDIIRQHSYSAFIRHLYANLVQRLHSLSFFFTTGKLVLQPLFRIYLRQPLLISSVITPGTVLTTAFYRLSGAKIGRRVLFALTEPIVEPGLLIIEDGCFIGDFSHISSFSAISSSNGGAHRASLVHLEEGSLVGMNAVVQANVNTDDTSNQNSTRLRLPRKCIVGANSTLDQKIAQSMEQSVNADGRGISFFGRHTFKQEASDSPALPAWSQWWSILYNAIWPVFILPALLSWFILSLLPSLLLTTYLYHKCGPRVTMALTGPLYTVYAVCVLSQLIIGKWILVSKLTQKVYNIDSVYFLRRLAYAQCLDFAALFCLGVMKGTSFLPMVYNLLGARIGSRVHLDTLAITEPDLCEIQDNCSISSSAVLFGHSLDRGLFSQAPLKIGTGSTMDNHSLLLLGTTLGSFTHLQHSSATLMHSVIAGSSTYAGVPPQVQQSSAALADEYRAWKNRTAATTEVVHNLQPATQMSPLLLTSTASSVDSPSSTMCSVDSRIDSQSDLTSDTLSDDAAENSAQATYLQRREVEKQPMFKSQYKGTRPEYRNPETLDQPKSNNNIPALIDVFSATRDKAHTSLKAIGLAFEEEVNFWQEQFSAKLTELHDVTPEVKDTLIDLGRHNASTEDLETLVTDVRNLPGSGDSTFPKAQDATLTDWAEHRQQLSVRAERMRTPKPYTDHSAYADKIQKTYSIVALDLFCQGEVDWMLWQSFSWVVLAFQDPPTIALLASSRRLFNRSVNRVTAVDALILPTIVWGRLSKRGQDGDARLNTIHGRYAHTASGIKMLWMSILDSYETYRTRMELPPWSDLEFDSFYWVLRDHCIAMQVPATELAPHWREELQKHRARVLSLKWRKWPVATAIVGNTLEDYLSRFPADARRPLRQLLAVACPEEMLDGMGYRSVYPSTSEFEQLKDAIQTFNREERARERQPHSLSSHIEIAGWKSRVNKFGPSERGHSMPHVLTDSAIAVAMKQAGQSLSAGSCPFSGGDGTATTATTTKNSLPPTTPAIENAVARLKHLSHNFGHAIDQPAAIKVEDVRLPEHLIEVTAEEVALHCSPERGYWVIVGKYVYDVTLAILDDVHPGGKAILQKYGGRRATEAFGAHSEDARIVAGNFVVARLRGSRGDWRVD</sequence>
<feature type="compositionally biased region" description="Low complexity" evidence="1">
    <location>
        <begin position="1674"/>
        <end position="1684"/>
    </location>
</feature>
<accession>A0A8H3G8Z2</accession>
<dbReference type="InterPro" id="IPR036400">
    <property type="entry name" value="Cyt_B5-like_heme/steroid_sf"/>
</dbReference>
<organism evidence="5 6">
    <name type="scientific">Imshaugia aleurites</name>
    <dbReference type="NCBI Taxonomy" id="172621"/>
    <lineage>
        <taxon>Eukaryota</taxon>
        <taxon>Fungi</taxon>
        <taxon>Dikarya</taxon>
        <taxon>Ascomycota</taxon>
        <taxon>Pezizomycotina</taxon>
        <taxon>Lecanoromycetes</taxon>
        <taxon>OSLEUM clade</taxon>
        <taxon>Lecanoromycetidae</taxon>
        <taxon>Lecanorales</taxon>
        <taxon>Lecanorineae</taxon>
        <taxon>Parmeliaceae</taxon>
        <taxon>Imshaugia</taxon>
    </lineage>
</organism>
<evidence type="ECO:0000313" key="5">
    <source>
        <dbReference type="EMBL" id="CAF9936782.1"/>
    </source>
</evidence>
<dbReference type="Gene3D" id="1.10.1200.10">
    <property type="entry name" value="ACP-like"/>
    <property type="match status" value="1"/>
</dbReference>
<evidence type="ECO:0000259" key="4">
    <source>
        <dbReference type="PROSITE" id="PS50255"/>
    </source>
</evidence>
<feature type="domain" description="Carrier" evidence="3">
    <location>
        <begin position="672"/>
        <end position="763"/>
    </location>
</feature>
<feature type="region of interest" description="Disordered" evidence="1">
    <location>
        <begin position="635"/>
        <end position="654"/>
    </location>
</feature>
<dbReference type="SUPFAM" id="SSF55856">
    <property type="entry name" value="Cytochrome b5-like heme/steroid binding domain"/>
    <property type="match status" value="1"/>
</dbReference>
<dbReference type="SUPFAM" id="SSF51161">
    <property type="entry name" value="Trimeric LpxA-like enzymes"/>
    <property type="match status" value="2"/>
</dbReference>
<feature type="transmembrane region" description="Helical" evidence="2">
    <location>
        <begin position="1166"/>
        <end position="1193"/>
    </location>
</feature>
<dbReference type="EMBL" id="CAJPDT010000094">
    <property type="protein sequence ID" value="CAF9936782.1"/>
    <property type="molecule type" value="Genomic_DNA"/>
</dbReference>
<protein>
    <recommendedName>
        <fullName evidence="7">Carrier domain-containing protein</fullName>
    </recommendedName>
</protein>
<proteinExistence type="predicted"/>
<dbReference type="Proteomes" id="UP000664534">
    <property type="component" value="Unassembled WGS sequence"/>
</dbReference>
<evidence type="ECO:0000259" key="3">
    <source>
        <dbReference type="PROSITE" id="PS50075"/>
    </source>
</evidence>
<feature type="domain" description="Cytochrome b5 heme-binding" evidence="4">
    <location>
        <begin position="2237"/>
        <end position="2314"/>
    </location>
</feature>
<dbReference type="InterPro" id="IPR001199">
    <property type="entry name" value="Cyt_B5-like_heme/steroid-bd"/>
</dbReference>
<evidence type="ECO:0008006" key="7">
    <source>
        <dbReference type="Google" id="ProtNLM"/>
    </source>
</evidence>
<keyword evidence="2" id="KW-1133">Transmembrane helix</keyword>
<feature type="transmembrane region" description="Helical" evidence="2">
    <location>
        <begin position="1248"/>
        <end position="1267"/>
    </location>
</feature>
<dbReference type="SUPFAM" id="SSF56801">
    <property type="entry name" value="Acetyl-CoA synthetase-like"/>
    <property type="match status" value="1"/>
</dbReference>
<dbReference type="InterPro" id="IPR045851">
    <property type="entry name" value="AMP-bd_C_sf"/>
</dbReference>
<dbReference type="InterPro" id="IPR020845">
    <property type="entry name" value="AMP-binding_CS"/>
</dbReference>
<dbReference type="PANTHER" id="PTHR22754">
    <property type="entry name" value="DISCO-INTERACTING PROTEIN 2 DIP2 -RELATED"/>
    <property type="match status" value="1"/>
</dbReference>
<reference evidence="5" key="1">
    <citation type="submission" date="2021-03" db="EMBL/GenBank/DDBJ databases">
        <authorList>
            <person name="Tagirdzhanova G."/>
        </authorList>
    </citation>
    <scope>NUCLEOTIDE SEQUENCE</scope>
</reference>
<dbReference type="Pfam" id="PF00173">
    <property type="entry name" value="Cyt-b5"/>
    <property type="match status" value="1"/>
</dbReference>
<feature type="transmembrane region" description="Helical" evidence="2">
    <location>
        <begin position="1113"/>
        <end position="1131"/>
    </location>
</feature>
<dbReference type="PANTHER" id="PTHR22754:SF32">
    <property type="entry name" value="DISCO-INTERACTING PROTEIN 2"/>
    <property type="match status" value="1"/>
</dbReference>
<dbReference type="Gene3D" id="3.30.300.30">
    <property type="match status" value="1"/>
</dbReference>
<gene>
    <name evidence="5" type="ORF">IMSHALPRED_010888</name>
</gene>
<feature type="transmembrane region" description="Helical" evidence="2">
    <location>
        <begin position="847"/>
        <end position="867"/>
    </location>
</feature>
<dbReference type="Gene3D" id="3.10.120.10">
    <property type="entry name" value="Cytochrome b5-like heme/steroid binding domain"/>
    <property type="match status" value="1"/>
</dbReference>
<dbReference type="OrthoDB" id="10253869at2759"/>
<evidence type="ECO:0000256" key="2">
    <source>
        <dbReference type="SAM" id="Phobius"/>
    </source>
</evidence>
<keyword evidence="6" id="KW-1185">Reference proteome</keyword>
<feature type="region of interest" description="Disordered" evidence="1">
    <location>
        <begin position="1723"/>
        <end position="1751"/>
    </location>
</feature>
<feature type="transmembrane region" description="Helical" evidence="2">
    <location>
        <begin position="1418"/>
        <end position="1442"/>
    </location>
</feature>
<dbReference type="InterPro" id="IPR009081">
    <property type="entry name" value="PP-bd_ACP"/>
</dbReference>
<dbReference type="InterPro" id="IPR042099">
    <property type="entry name" value="ANL_N_sf"/>
</dbReference>
<dbReference type="Gene3D" id="3.40.50.12780">
    <property type="entry name" value="N-terminal domain of ligase-like"/>
    <property type="match status" value="1"/>
</dbReference>
<dbReference type="Pfam" id="PF23024">
    <property type="entry name" value="AMP-dom_DIP2-like"/>
    <property type="match status" value="1"/>
</dbReference>